<evidence type="ECO:0000313" key="3">
    <source>
        <dbReference type="EMBL" id="PSN08554.1"/>
    </source>
</evidence>
<dbReference type="GO" id="GO:0003677">
    <property type="term" value="F:DNA binding"/>
    <property type="evidence" value="ECO:0007669"/>
    <property type="project" value="InterPro"/>
</dbReference>
<organism evidence="3 4">
    <name type="scientific">Siccibacter turicensis</name>
    <dbReference type="NCBI Taxonomy" id="357233"/>
    <lineage>
        <taxon>Bacteria</taxon>
        <taxon>Pseudomonadati</taxon>
        <taxon>Pseudomonadota</taxon>
        <taxon>Gammaproteobacteria</taxon>
        <taxon>Enterobacterales</taxon>
        <taxon>Enterobacteriaceae</taxon>
        <taxon>Siccibacter</taxon>
    </lineage>
</organism>
<gene>
    <name evidence="3" type="ORF">C7G83_04090</name>
</gene>
<accession>A0A2P8VLX5</accession>
<dbReference type="Pfam" id="PF16452">
    <property type="entry name" value="Phage_CI_C"/>
    <property type="match status" value="1"/>
</dbReference>
<dbReference type="OrthoDB" id="7067028at2"/>
<comment type="caution">
    <text evidence="3">The sequence shown here is derived from an EMBL/GenBank/DDBJ whole genome shotgun (WGS) entry which is preliminary data.</text>
</comment>
<dbReference type="GO" id="GO:0051259">
    <property type="term" value="P:protein complex oligomerization"/>
    <property type="evidence" value="ECO:0007669"/>
    <property type="project" value="InterPro"/>
</dbReference>
<dbReference type="InterPro" id="IPR010744">
    <property type="entry name" value="Phage_CI_N"/>
</dbReference>
<name>A0A2P8VLX5_9ENTR</name>
<dbReference type="Gene3D" id="2.10.109.10">
    <property type="entry name" value="Umud Fragment, subunit A"/>
    <property type="match status" value="1"/>
</dbReference>
<dbReference type="EMBL" id="PYEP01000002">
    <property type="protein sequence ID" value="PSN08554.1"/>
    <property type="molecule type" value="Genomic_DNA"/>
</dbReference>
<dbReference type="GO" id="GO:0045892">
    <property type="term" value="P:negative regulation of DNA-templated transcription"/>
    <property type="evidence" value="ECO:0007669"/>
    <property type="project" value="InterPro"/>
</dbReference>
<keyword evidence="4" id="KW-1185">Reference proteome</keyword>
<protein>
    <submittedName>
        <fullName evidence="3">Phage repressor protein</fullName>
    </submittedName>
</protein>
<dbReference type="Proteomes" id="UP000240212">
    <property type="component" value="Unassembled WGS sequence"/>
</dbReference>
<dbReference type="AlphaFoldDB" id="A0A2P8VLX5"/>
<dbReference type="Pfam" id="PF07022">
    <property type="entry name" value="Phage_CI_repr"/>
    <property type="match status" value="1"/>
</dbReference>
<feature type="domain" description="Bacteriophage CI repressor C-terminal" evidence="2">
    <location>
        <begin position="106"/>
        <end position="204"/>
    </location>
</feature>
<dbReference type="InterPro" id="IPR010982">
    <property type="entry name" value="Lambda_DNA-bd_dom_sf"/>
</dbReference>
<evidence type="ECO:0000259" key="1">
    <source>
        <dbReference type="Pfam" id="PF07022"/>
    </source>
</evidence>
<dbReference type="Gene3D" id="1.10.260.40">
    <property type="entry name" value="lambda repressor-like DNA-binding domains"/>
    <property type="match status" value="1"/>
</dbReference>
<dbReference type="InterPro" id="IPR032499">
    <property type="entry name" value="Phage_CI_C"/>
</dbReference>
<evidence type="ECO:0000259" key="2">
    <source>
        <dbReference type="Pfam" id="PF16452"/>
    </source>
</evidence>
<sequence>MISIQSGPNSGGREAIERLLKAYGFTTKQALADHLKISKSTMANRNLRDSFPAEWVIQCALETGASLLWLATGQGEMVTAEEHEESHESKSPVTVRPLSKIVAPTLKQIELRNGELKEEGEIFMDSSLLDGEPATSLFIKTQSDCFVVDTSVKQISNGYWLVDMDGIKSVVKIVRIPGNKIVVHQEEASFECSLDDIETIGRAVKVIKSL</sequence>
<feature type="domain" description="Bacteriophage CI repressor N-terminal" evidence="1">
    <location>
        <begin position="14"/>
        <end position="77"/>
    </location>
</feature>
<dbReference type="RefSeq" id="WP_106876341.1">
    <property type="nucleotide sequence ID" value="NZ_PYEP01000002.1"/>
</dbReference>
<proteinExistence type="predicted"/>
<reference evidence="3 4" key="1">
    <citation type="submission" date="2018-03" db="EMBL/GenBank/DDBJ databases">
        <title>Draft genome sequence of the first documented clinical Siccibacter turicensis isolate in Austria.</title>
        <authorList>
            <person name="Lepuschitz S."/>
            <person name="Pekard-Amenitsch S."/>
            <person name="Haunold R."/>
            <person name="Schill S."/>
            <person name="Mach R."/>
            <person name="Allerberger F."/>
            <person name="Ruppitsch W."/>
            <person name="Forsythe S.J."/>
        </authorList>
    </citation>
    <scope>NUCLEOTIDE SEQUENCE [LARGE SCALE GENOMIC DNA]</scope>
    <source>
        <strain evidence="3 4">6100069499-17</strain>
    </source>
</reference>
<evidence type="ECO:0000313" key="4">
    <source>
        <dbReference type="Proteomes" id="UP000240212"/>
    </source>
</evidence>